<sequence length="366" mass="39856">MNNYELDPTDSKPHTAWRLRLAMAGCALAVVVVVLGAFTRLVDAGLGCPDWPGCYGHLTWPDEHHEIQSANAAFPHAPVQTDKTWPEMVHRYFAGSLLLLVGGLTVLAWRRRGQRAFKQTHFLLALILLQAVFGMWTVTLKLWPQIVTAHLLGGMATLSMLWLIVERLRNKGRLIPAHEFRSLQKIRPLAFIAVVAVVLQIALGGWTSSNYAALACADFPTCHGQWWPQADFQQGFNIAQQIGPNYLGGALESDARTAIHLTHRIGALIVSVLVLGLALLAWRAGSRRWAVGLAGVLGLQVCLGIANVVMFLPLPIAVAHNAGAALLLLGLLTFCYRIQTAQPTDTARESSQDKSDAHGTVLAGEL</sequence>
<comment type="subcellular location">
    <subcellularLocation>
        <location evidence="1">Membrane</location>
        <topology evidence="1">Multi-pass membrane protein</topology>
    </subcellularLocation>
</comment>
<feature type="region of interest" description="Disordered" evidence="12">
    <location>
        <begin position="345"/>
        <end position="366"/>
    </location>
</feature>
<evidence type="ECO:0000256" key="5">
    <source>
        <dbReference type="ARBA" id="ARBA00022989"/>
    </source>
</evidence>
<feature type="transmembrane region" description="Helical" evidence="13">
    <location>
        <begin position="261"/>
        <end position="282"/>
    </location>
</feature>
<dbReference type="Proteomes" id="UP000184170">
    <property type="component" value="Unassembled WGS sequence"/>
</dbReference>
<dbReference type="PANTHER" id="PTHR35457:SF1">
    <property type="entry name" value="HEME A SYNTHASE"/>
    <property type="match status" value="1"/>
</dbReference>
<protein>
    <submittedName>
        <fullName evidence="14">Cytochrome c oxidase assembly protein subunit 15</fullName>
    </submittedName>
</protein>
<reference evidence="15" key="1">
    <citation type="submission" date="2016-11" db="EMBL/GenBank/DDBJ databases">
        <authorList>
            <person name="Varghese N."/>
            <person name="Submissions S."/>
        </authorList>
    </citation>
    <scope>NUCLEOTIDE SEQUENCE [LARGE SCALE GENOMIC DNA]</scope>
    <source>
        <strain evidence="15">CGMCC 1.7063</strain>
    </source>
</reference>
<evidence type="ECO:0000256" key="2">
    <source>
        <dbReference type="ARBA" id="ARBA00022475"/>
    </source>
</evidence>
<keyword evidence="7" id="KW-0408">Iron</keyword>
<dbReference type="GO" id="GO:0016020">
    <property type="term" value="C:membrane"/>
    <property type="evidence" value="ECO:0007669"/>
    <property type="project" value="UniProtKB-SubCell"/>
</dbReference>
<dbReference type="AlphaFoldDB" id="A0A1M5AW40"/>
<evidence type="ECO:0000256" key="10">
    <source>
        <dbReference type="ARBA" id="ARBA00023157"/>
    </source>
</evidence>
<keyword evidence="15" id="KW-1185">Reference proteome</keyword>
<feature type="transmembrane region" description="Helical" evidence="13">
    <location>
        <begin position="21"/>
        <end position="42"/>
    </location>
</feature>
<dbReference type="OrthoDB" id="1447144at2"/>
<dbReference type="GO" id="GO:0046872">
    <property type="term" value="F:metal ion binding"/>
    <property type="evidence" value="ECO:0007669"/>
    <property type="project" value="UniProtKB-KW"/>
</dbReference>
<dbReference type="PANTHER" id="PTHR35457">
    <property type="entry name" value="HEME A SYNTHASE"/>
    <property type="match status" value="1"/>
</dbReference>
<evidence type="ECO:0000256" key="9">
    <source>
        <dbReference type="ARBA" id="ARBA00023136"/>
    </source>
</evidence>
<accession>A0A1M5AW40</accession>
<dbReference type="GO" id="GO:0016491">
    <property type="term" value="F:oxidoreductase activity"/>
    <property type="evidence" value="ECO:0007669"/>
    <property type="project" value="UniProtKB-KW"/>
</dbReference>
<dbReference type="Pfam" id="PF02628">
    <property type="entry name" value="COX15-CtaA"/>
    <property type="match status" value="1"/>
</dbReference>
<evidence type="ECO:0000313" key="15">
    <source>
        <dbReference type="Proteomes" id="UP000184170"/>
    </source>
</evidence>
<evidence type="ECO:0000256" key="4">
    <source>
        <dbReference type="ARBA" id="ARBA00022723"/>
    </source>
</evidence>
<dbReference type="RefSeq" id="WP_073274153.1">
    <property type="nucleotide sequence ID" value="NZ_FQVA01000001.1"/>
</dbReference>
<dbReference type="InterPro" id="IPR050450">
    <property type="entry name" value="COX15/CtaA_HemeA_synthase"/>
</dbReference>
<keyword evidence="3 13" id="KW-0812">Transmembrane</keyword>
<proteinExistence type="predicted"/>
<dbReference type="InterPro" id="IPR003780">
    <property type="entry name" value="COX15/CtaA_fam"/>
</dbReference>
<feature type="transmembrane region" description="Helical" evidence="13">
    <location>
        <begin position="318"/>
        <end position="338"/>
    </location>
</feature>
<keyword evidence="4" id="KW-0479">Metal-binding</keyword>
<evidence type="ECO:0000256" key="12">
    <source>
        <dbReference type="SAM" id="MobiDB-lite"/>
    </source>
</evidence>
<evidence type="ECO:0000256" key="13">
    <source>
        <dbReference type="SAM" id="Phobius"/>
    </source>
</evidence>
<keyword evidence="9 13" id="KW-0472">Membrane</keyword>
<feature type="compositionally biased region" description="Basic and acidic residues" evidence="12">
    <location>
        <begin position="346"/>
        <end position="357"/>
    </location>
</feature>
<gene>
    <name evidence="14" type="ORF">SAMN04487965_1989</name>
</gene>
<keyword evidence="5 13" id="KW-1133">Transmembrane helix</keyword>
<evidence type="ECO:0000256" key="11">
    <source>
        <dbReference type="ARBA" id="ARBA00023444"/>
    </source>
</evidence>
<evidence type="ECO:0000256" key="3">
    <source>
        <dbReference type="ARBA" id="ARBA00022692"/>
    </source>
</evidence>
<evidence type="ECO:0000256" key="7">
    <source>
        <dbReference type="ARBA" id="ARBA00023004"/>
    </source>
</evidence>
<evidence type="ECO:0000313" key="14">
    <source>
        <dbReference type="EMBL" id="SHF34445.1"/>
    </source>
</evidence>
<organism evidence="14 15">
    <name type="scientific">Microbulbifer donghaiensis</name>
    <dbReference type="NCBI Taxonomy" id="494016"/>
    <lineage>
        <taxon>Bacteria</taxon>
        <taxon>Pseudomonadati</taxon>
        <taxon>Pseudomonadota</taxon>
        <taxon>Gammaproteobacteria</taxon>
        <taxon>Cellvibrionales</taxon>
        <taxon>Microbulbiferaceae</taxon>
        <taxon>Microbulbifer</taxon>
    </lineage>
</organism>
<feature type="transmembrane region" description="Helical" evidence="13">
    <location>
        <begin position="146"/>
        <end position="165"/>
    </location>
</feature>
<keyword evidence="8" id="KW-0350">Heme biosynthesis</keyword>
<name>A0A1M5AW40_9GAMM</name>
<dbReference type="EMBL" id="FQVA01000001">
    <property type="protein sequence ID" value="SHF34445.1"/>
    <property type="molecule type" value="Genomic_DNA"/>
</dbReference>
<feature type="transmembrane region" description="Helical" evidence="13">
    <location>
        <begin position="289"/>
        <end position="312"/>
    </location>
</feature>
<evidence type="ECO:0000256" key="8">
    <source>
        <dbReference type="ARBA" id="ARBA00023133"/>
    </source>
</evidence>
<evidence type="ECO:0000256" key="6">
    <source>
        <dbReference type="ARBA" id="ARBA00023002"/>
    </source>
</evidence>
<feature type="transmembrane region" description="Helical" evidence="13">
    <location>
        <begin position="121"/>
        <end position="140"/>
    </location>
</feature>
<comment type="pathway">
    <text evidence="11">Porphyrin-containing compound metabolism.</text>
</comment>
<keyword evidence="10" id="KW-1015">Disulfide bond</keyword>
<keyword evidence="6" id="KW-0560">Oxidoreductase</keyword>
<feature type="transmembrane region" description="Helical" evidence="13">
    <location>
        <begin position="186"/>
        <end position="206"/>
    </location>
</feature>
<dbReference type="STRING" id="494016.SAMN04487965_1989"/>
<evidence type="ECO:0000256" key="1">
    <source>
        <dbReference type="ARBA" id="ARBA00004141"/>
    </source>
</evidence>
<feature type="transmembrane region" description="Helical" evidence="13">
    <location>
        <begin position="92"/>
        <end position="109"/>
    </location>
</feature>
<keyword evidence="2" id="KW-1003">Cell membrane</keyword>
<dbReference type="GO" id="GO:0006784">
    <property type="term" value="P:heme A biosynthetic process"/>
    <property type="evidence" value="ECO:0007669"/>
    <property type="project" value="InterPro"/>
</dbReference>